<dbReference type="Pfam" id="PF00307">
    <property type="entry name" value="CH"/>
    <property type="match status" value="1"/>
</dbReference>
<feature type="non-terminal residue" evidence="2">
    <location>
        <position position="176"/>
    </location>
</feature>
<feature type="domain" description="Calponin-homology (CH)" evidence="1">
    <location>
        <begin position="7"/>
        <end position="113"/>
    </location>
</feature>
<dbReference type="SMART" id="SM00033">
    <property type="entry name" value="CH"/>
    <property type="match status" value="1"/>
</dbReference>
<dbReference type="EMBL" id="VULM01003385">
    <property type="protein sequence ID" value="KAF1666449.1"/>
    <property type="molecule type" value="Genomic_DNA"/>
</dbReference>
<sequence>MAGLQQTNSEKILLSWVRQSTRNYPQVNVINFTSSWSDGLAFNALLHSHRPDLFDWNAVASQQSPVQRLDHAFNIARQHLGIEKLLDPEDIATACPDKKSIFMYVTSLFQVLPQQVTMEAIREVEMLPRHSRVTREEHIQVHHQQRFTQEVSCFTFLLSSCCSKVVISLLPHKFGI</sequence>
<dbReference type="Proteomes" id="UP000751161">
    <property type="component" value="Unassembled WGS sequence"/>
</dbReference>
<evidence type="ECO:0000259" key="1">
    <source>
        <dbReference type="PROSITE" id="PS50021"/>
    </source>
</evidence>
<evidence type="ECO:0000313" key="2">
    <source>
        <dbReference type="EMBL" id="KAF1666449.1"/>
    </source>
</evidence>
<dbReference type="PANTHER" id="PTHR11915">
    <property type="entry name" value="SPECTRIN/FILAMIN RELATED CYTOSKELETAL PROTEIN"/>
    <property type="match status" value="1"/>
</dbReference>
<evidence type="ECO:0000313" key="3">
    <source>
        <dbReference type="Proteomes" id="UP000751161"/>
    </source>
</evidence>
<accession>A0A8J4PEE3</accession>
<keyword evidence="3" id="KW-1185">Reference proteome</keyword>
<reference evidence="2" key="1">
    <citation type="journal article" date="2019" name="Gigascience">
        <title>High-coverage genomes to elucidate the evolution of penguins.</title>
        <authorList>
            <person name="Pan H."/>
            <person name="Cole T.L."/>
            <person name="Bi X."/>
            <person name="Fang M."/>
            <person name="Zhou C."/>
            <person name="Yang Z."/>
            <person name="Ksepka D.T."/>
            <person name="Hart T."/>
            <person name="Bouzat J.L."/>
            <person name="Argilla L.S."/>
            <person name="Bertelsen M.F."/>
            <person name="Boersma P.D."/>
            <person name="Bost C.A."/>
            <person name="Cherel Y."/>
            <person name="Dann P."/>
            <person name="Fiddaman S.R."/>
            <person name="Howard P."/>
            <person name="Labuschagne K."/>
            <person name="Mattern T."/>
            <person name="Miller G."/>
            <person name="Parker P."/>
            <person name="Phillips R.A."/>
            <person name="Quillfeldt P."/>
            <person name="Ryan P.G."/>
            <person name="Taylor H."/>
            <person name="Thompson D.R."/>
            <person name="Young M.J."/>
            <person name="Ellegaard M.R."/>
            <person name="Gilbert M.T.P."/>
            <person name="Sinding M.S."/>
            <person name="Pacheco G."/>
            <person name="Shepherd L.D."/>
            <person name="Tennyson A.J.D."/>
            <person name="Grosser S."/>
            <person name="Kay E."/>
            <person name="Nupen L.J."/>
            <person name="Ellenberg U."/>
            <person name="Houston D.M."/>
            <person name="Reeve A.H."/>
            <person name="Johnson K."/>
            <person name="Masello J.F."/>
            <person name="Stracke T."/>
            <person name="McKinlay B."/>
            <person name="Borboroglu P.G."/>
            <person name="Zhang D.X."/>
            <person name="Zhang G."/>
        </authorList>
    </citation>
    <scope>NUCLEOTIDE SEQUENCE</scope>
    <source>
        <strain evidence="2">KP FORT 001</strain>
    </source>
</reference>
<comment type="caution">
    <text evidence="2">The sequence shown here is derived from an EMBL/GenBank/DDBJ whole genome shotgun (WGS) entry which is preliminary data.</text>
</comment>
<dbReference type="AlphaFoldDB" id="A0A8J4PEE3"/>
<organism evidence="2 3">
    <name type="scientific">Aptenodytes patagonicus</name>
    <name type="common">King penguin</name>
    <dbReference type="NCBI Taxonomy" id="9234"/>
    <lineage>
        <taxon>Eukaryota</taxon>
        <taxon>Metazoa</taxon>
        <taxon>Chordata</taxon>
        <taxon>Craniata</taxon>
        <taxon>Vertebrata</taxon>
        <taxon>Euteleostomi</taxon>
        <taxon>Archelosauria</taxon>
        <taxon>Archosauria</taxon>
        <taxon>Dinosauria</taxon>
        <taxon>Saurischia</taxon>
        <taxon>Theropoda</taxon>
        <taxon>Coelurosauria</taxon>
        <taxon>Aves</taxon>
        <taxon>Neognathae</taxon>
        <taxon>Neoaves</taxon>
        <taxon>Aequornithes</taxon>
        <taxon>Sphenisciformes</taxon>
        <taxon>Spheniscidae</taxon>
        <taxon>Aptenodytes</taxon>
    </lineage>
</organism>
<dbReference type="PROSITE" id="PS50021">
    <property type="entry name" value="CH"/>
    <property type="match status" value="1"/>
</dbReference>
<dbReference type="FunFam" id="1.10.418.10:FF:000032">
    <property type="entry name" value="utrophin isoform X1"/>
    <property type="match status" value="1"/>
</dbReference>
<dbReference type="CDD" id="cd21233">
    <property type="entry name" value="CH_DMD_rpt2"/>
    <property type="match status" value="1"/>
</dbReference>
<gene>
    <name evidence="2" type="primary">DMD_3</name>
    <name evidence="2" type="ORF">FQA23_0012369</name>
</gene>
<proteinExistence type="predicted"/>
<dbReference type="InterPro" id="IPR036872">
    <property type="entry name" value="CH_dom_sf"/>
</dbReference>
<dbReference type="InterPro" id="IPR001715">
    <property type="entry name" value="CH_dom"/>
</dbReference>
<feature type="non-terminal residue" evidence="2">
    <location>
        <position position="1"/>
    </location>
</feature>
<dbReference type="SUPFAM" id="SSF47576">
    <property type="entry name" value="Calponin-homology domain, CH-domain"/>
    <property type="match status" value="1"/>
</dbReference>
<name>A0A8J4PEE3_APTPA</name>
<protein>
    <submittedName>
        <fullName evidence="2">Dystrophin</fullName>
    </submittedName>
</protein>
<dbReference type="Gene3D" id="1.10.418.10">
    <property type="entry name" value="Calponin-like domain"/>
    <property type="match status" value="1"/>
</dbReference>